<protein>
    <recommendedName>
        <fullName evidence="1">AF4/FMR2 C-terminal homology domain-containing protein</fullName>
    </recommendedName>
</protein>
<evidence type="ECO:0000313" key="2">
    <source>
        <dbReference type="EMBL" id="CAI9737402.1"/>
    </source>
</evidence>
<evidence type="ECO:0000313" key="3">
    <source>
        <dbReference type="Proteomes" id="UP001162480"/>
    </source>
</evidence>
<organism evidence="2 3">
    <name type="scientific">Octopus vulgaris</name>
    <name type="common">Common octopus</name>
    <dbReference type="NCBI Taxonomy" id="6645"/>
    <lineage>
        <taxon>Eukaryota</taxon>
        <taxon>Metazoa</taxon>
        <taxon>Spiralia</taxon>
        <taxon>Lophotrochozoa</taxon>
        <taxon>Mollusca</taxon>
        <taxon>Cephalopoda</taxon>
        <taxon>Coleoidea</taxon>
        <taxon>Octopodiformes</taxon>
        <taxon>Octopoda</taxon>
        <taxon>Incirrata</taxon>
        <taxon>Octopodidae</taxon>
        <taxon>Octopus</taxon>
    </lineage>
</organism>
<dbReference type="InterPro" id="IPR043640">
    <property type="entry name" value="AF4/FMR2_CHD"/>
</dbReference>
<evidence type="ECO:0000259" key="1">
    <source>
        <dbReference type="Pfam" id="PF18876"/>
    </source>
</evidence>
<dbReference type="AlphaFoldDB" id="A0AA36BPN1"/>
<dbReference type="Pfam" id="PF18876">
    <property type="entry name" value="AFF4_CHD"/>
    <property type="match status" value="1"/>
</dbReference>
<dbReference type="EMBL" id="OX597833">
    <property type="protein sequence ID" value="CAI9737402.1"/>
    <property type="molecule type" value="Genomic_DNA"/>
</dbReference>
<dbReference type="Proteomes" id="UP001162480">
    <property type="component" value="Chromosome 20"/>
</dbReference>
<feature type="domain" description="AF4/FMR2 C-terminal homology" evidence="1">
    <location>
        <begin position="883"/>
        <end position="969"/>
    </location>
</feature>
<keyword evidence="3" id="KW-1185">Reference proteome</keyword>
<reference evidence="2" key="1">
    <citation type="submission" date="2023-08" db="EMBL/GenBank/DDBJ databases">
        <authorList>
            <person name="Alioto T."/>
            <person name="Alioto T."/>
            <person name="Gomez Garrido J."/>
        </authorList>
    </citation>
    <scope>NUCLEOTIDE SEQUENCE</scope>
</reference>
<accession>A0AA36BPN1</accession>
<sequence>MADSEESMKNIPVFGSPCRIFEMNEDPINRKCKRILGNYELMQNFISDFIYISSQERPEILHNFPDRRLDVSYRGIGPFTKNMQPDVKVPPMRHQKTTSSLISANKKSKSVVHSLETHDNECKVNMHSNGNHNKIHSQILEPPQTLVPSTVLTSFNQAENTLTPINFDPVKSIDLNIEIPTDNPGPTQSSLLPASGQAMTLQKNGVSNDVHHKPEQQEIGNGKSLITNMRKDSLKGKSVEEIFRLTIVKSALEPPLSPISSPVNEWENSKHPDQSLSRPVSNKPIISLQTIFSEIITNLKPISPIQSPTFKNTENNDLEPGTEDVGLNDVWPPLVDELNIKQKSENMKDWKERHILEPQYSQFSVVKQSSRGAYVSDNKNTSVVSVHTSPAAPIYDKKIKYGIEEINKKLYYPRSDSYSVEIMTKTEKYLSSLDNIANCSLPKERKDLPQGFNYIKSDKSVMNERKKGLTNMMEYNFNMSKEQKCSMTVHQVVPHVNAADENKYIKQTKYTYINEIQDEKSIKIIAKESPLKELSYKYQYKTEHQSPSHEISFANTSEMSPLKITFSSEKVLENKFSKDGHLRQMVDTQEFVKPYATGTYQKSLRPCLNIEKDISAALIFSSPKYKVSPFDIFNHRCSLLRLPIYSLTQREKKLVIKIPLTLLDSKLKIKMKSKFDENYKKRMQHSYFSRKNWNISIMVKIKTILLHKIPYCCIQKDIKTLRSDPYPQKHRRIKSEGLFNTNTHLLGSGLLETHCFNDSGSYNARANYLKDQAKIMQPAAQKFLNLMSAMWYIMCGHRMEEERVPHNSVVTFFQTTFEFLGKIGHFNDSRMEALKLLLQTATAQKIYLLRNFKMKQLKIDLTKESKTVFGKYFPSQQFGNYIQQHSNLSQNENFHSIIVSRRWLSLNNDYVEIIELLVQSNQFWMESQNLMQENKEFFKLFGNKWQTLSLNGHIPTVVDFVKDCLELLQPKELKIYTEFQKHIQFENDFI</sequence>
<dbReference type="GO" id="GO:0005634">
    <property type="term" value="C:nucleus"/>
    <property type="evidence" value="ECO:0007669"/>
    <property type="project" value="InterPro"/>
</dbReference>
<proteinExistence type="predicted"/>
<name>A0AA36BPN1_OCTVU</name>
<gene>
    <name evidence="2" type="ORF">OCTVUL_1B026190</name>
</gene>